<protein>
    <submittedName>
        <fullName evidence="2">Uncharacterized protein</fullName>
    </submittedName>
</protein>
<reference evidence="2 3" key="1">
    <citation type="submission" date="2020-10" db="EMBL/GenBank/DDBJ databases">
        <authorList>
            <person name="Castelo-Branco R."/>
            <person name="Eusebio N."/>
            <person name="Adriana R."/>
            <person name="Vieira A."/>
            <person name="Brugerolle De Fraissinette N."/>
            <person name="Rezende De Castro R."/>
            <person name="Schneider M.P."/>
            <person name="Vasconcelos V."/>
            <person name="Leao P.N."/>
        </authorList>
    </citation>
    <scope>NUCLEOTIDE SEQUENCE [LARGE SCALE GENOMIC DNA]</scope>
    <source>
        <strain evidence="2 3">LEGE 00031</strain>
    </source>
</reference>
<feature type="compositionally biased region" description="Basic and acidic residues" evidence="1">
    <location>
        <begin position="10"/>
        <end position="21"/>
    </location>
</feature>
<gene>
    <name evidence="2" type="ORF">IQ217_06080</name>
</gene>
<evidence type="ECO:0000313" key="2">
    <source>
        <dbReference type="EMBL" id="MBE9253436.1"/>
    </source>
</evidence>
<keyword evidence="3" id="KW-1185">Reference proteome</keyword>
<dbReference type="Proteomes" id="UP000658720">
    <property type="component" value="Unassembled WGS sequence"/>
</dbReference>
<evidence type="ECO:0000256" key="1">
    <source>
        <dbReference type="SAM" id="MobiDB-lite"/>
    </source>
</evidence>
<feature type="region of interest" description="Disordered" evidence="1">
    <location>
        <begin position="1"/>
        <end position="56"/>
    </location>
</feature>
<proteinExistence type="predicted"/>
<name>A0ABR9VQU2_9SYNC</name>
<dbReference type="EMBL" id="JADEVV010000013">
    <property type="protein sequence ID" value="MBE9253436.1"/>
    <property type="molecule type" value="Genomic_DNA"/>
</dbReference>
<organism evidence="2 3">
    <name type="scientific">Synechocystis salina LEGE 00031</name>
    <dbReference type="NCBI Taxonomy" id="1828736"/>
    <lineage>
        <taxon>Bacteria</taxon>
        <taxon>Bacillati</taxon>
        <taxon>Cyanobacteriota</taxon>
        <taxon>Cyanophyceae</taxon>
        <taxon>Synechococcales</taxon>
        <taxon>Merismopediaceae</taxon>
        <taxon>Synechocystis</taxon>
    </lineage>
</organism>
<evidence type="ECO:0000313" key="3">
    <source>
        <dbReference type="Proteomes" id="UP000658720"/>
    </source>
</evidence>
<comment type="caution">
    <text evidence="2">The sequence shown here is derived from an EMBL/GenBank/DDBJ whole genome shotgun (WGS) entry which is preliminary data.</text>
</comment>
<accession>A0ABR9VQU2</accession>
<sequence length="56" mass="6377">MRSHQSSAIESKDRYNTKEQDITPGLPMEQAHKGPDGQHHQCERETAIAPEVRVHN</sequence>
<feature type="compositionally biased region" description="Basic and acidic residues" evidence="1">
    <location>
        <begin position="30"/>
        <end position="56"/>
    </location>
</feature>